<dbReference type="Proteomes" id="UP000198666">
    <property type="component" value="Unassembled WGS sequence"/>
</dbReference>
<dbReference type="InterPro" id="IPR005311">
    <property type="entry name" value="PBP_dimer"/>
</dbReference>
<dbReference type="PANTHER" id="PTHR30627:SF25">
    <property type="entry name" value="PENICILLIN-BINDING PROTEIN 3"/>
    <property type="match status" value="1"/>
</dbReference>
<evidence type="ECO:0000259" key="10">
    <source>
        <dbReference type="Pfam" id="PF05223"/>
    </source>
</evidence>
<evidence type="ECO:0000259" key="8">
    <source>
        <dbReference type="Pfam" id="PF00905"/>
    </source>
</evidence>
<dbReference type="SUPFAM" id="SSF54427">
    <property type="entry name" value="NTF2-like"/>
    <property type="match status" value="1"/>
</dbReference>
<evidence type="ECO:0000313" key="12">
    <source>
        <dbReference type="Proteomes" id="UP000198666"/>
    </source>
</evidence>
<dbReference type="UniPathway" id="UPA00219"/>
<dbReference type="InterPro" id="IPR032710">
    <property type="entry name" value="NTF2-like_dom_sf"/>
</dbReference>
<dbReference type="GO" id="GO:0071555">
    <property type="term" value="P:cell wall organization"/>
    <property type="evidence" value="ECO:0007669"/>
    <property type="project" value="TreeGrafter"/>
</dbReference>
<proteinExistence type="inferred from homology"/>
<feature type="domain" description="Penicillin-binding protein transpeptidase" evidence="8">
    <location>
        <begin position="360"/>
        <end position="673"/>
    </location>
</feature>
<dbReference type="Pfam" id="PF05223">
    <property type="entry name" value="MecA_N"/>
    <property type="match status" value="1"/>
</dbReference>
<sequence>MKRLAAMLFVVGMVFLLSACSDDQSAKDGLDQFVDNWNAQDFDKMYDQLTEESQKEISKEDFTKRYTDIYDQAGVSDLKVTAGDVSEEDEKSNADTQQLPLSVSMQTVAGKVEFDKQAELVKVDEEDGATWKVNWDPSYIFAELNDNESVRITSVEPERGRILDANGEELAFNATVPSVGIVPGQLEADGTSRDETLDQVAEKLDVDREEIDALLEQSWVTDEVNVPIKTLRPDQRDLADEVGQLPGVQITDTSSRFYPHGEAAAHLTGYVKKVDAEFLEEDDNASNYDADSYVGSTGLESVYEDQLRGTIGWKIYTVSETSDEQEVIAETEVKNGEDVETTIDINMQEKIYDQLKDDSGASVALDPKTGATLALVSAPSYDPNNFIFGWDDEEYEKLSNDENSPFSAKFNKAYAPGSTIKPLTAAVGLDNGVITPDEKKHIEGLKWDNDGKFGNYSVTRVSDRLSDVDLKDALITSDNIYFAMTAVDTGAENFEAGLKSFGFGEELDYEFPTAASSISNDGLDNETLLADSGYGQGQVLMSPLHLAAAYTPFVNDGNLIKPTLLKSKAQESVVWNEGVLPKEGADAITEGLRGVVEDERGSAHNPVVDGLTLAGKTGTAELKQSQDDENGTENGWFVAYDYDNQDLLISMMVEGVQDKGGSHYTVEKVKNVFK</sequence>
<keyword evidence="7" id="KW-0732">Signal</keyword>
<dbReference type="InterPro" id="IPR036138">
    <property type="entry name" value="PBP_dimer_sf"/>
</dbReference>
<evidence type="ECO:0000256" key="3">
    <source>
        <dbReference type="ARBA" id="ARBA00007171"/>
    </source>
</evidence>
<dbReference type="Gene3D" id="3.30.1390.30">
    <property type="entry name" value="Penicillin-binding protein 2a, domain 3"/>
    <property type="match status" value="1"/>
</dbReference>
<evidence type="ECO:0000256" key="7">
    <source>
        <dbReference type="SAM" id="SignalP"/>
    </source>
</evidence>
<comment type="pathway">
    <text evidence="2">Cell wall biogenesis; peptidoglycan biosynthesis.</text>
</comment>
<gene>
    <name evidence="11" type="ORF">SAMN05421663_102502</name>
</gene>
<dbReference type="EMBL" id="FMZB01000002">
    <property type="protein sequence ID" value="SDC46778.1"/>
    <property type="molecule type" value="Genomic_DNA"/>
</dbReference>
<keyword evidence="5" id="KW-0472">Membrane</keyword>
<evidence type="ECO:0000259" key="9">
    <source>
        <dbReference type="Pfam" id="PF03717"/>
    </source>
</evidence>
<dbReference type="AlphaFoldDB" id="A0A1G6LU07"/>
<evidence type="ECO:0000256" key="4">
    <source>
        <dbReference type="ARBA" id="ARBA00012448"/>
    </source>
</evidence>
<evidence type="ECO:0000256" key="2">
    <source>
        <dbReference type="ARBA" id="ARBA00004752"/>
    </source>
</evidence>
<evidence type="ECO:0000256" key="5">
    <source>
        <dbReference type="ARBA" id="ARBA00023136"/>
    </source>
</evidence>
<dbReference type="STRING" id="361279.SAMN05421663_102502"/>
<dbReference type="InterPro" id="IPR050515">
    <property type="entry name" value="Beta-lactam/transpept"/>
</dbReference>
<dbReference type="OrthoDB" id="9766847at2"/>
<dbReference type="Gene3D" id="3.40.710.10">
    <property type="entry name" value="DD-peptidase/beta-lactamase superfamily"/>
    <property type="match status" value="1"/>
</dbReference>
<dbReference type="GO" id="GO:0005886">
    <property type="term" value="C:plasma membrane"/>
    <property type="evidence" value="ECO:0007669"/>
    <property type="project" value="TreeGrafter"/>
</dbReference>
<dbReference type="GO" id="GO:0046677">
    <property type="term" value="P:response to antibiotic"/>
    <property type="evidence" value="ECO:0007669"/>
    <property type="project" value="InterPro"/>
</dbReference>
<dbReference type="InterPro" id="IPR007887">
    <property type="entry name" value="MecA_N"/>
</dbReference>
<dbReference type="GO" id="GO:0008658">
    <property type="term" value="F:penicillin binding"/>
    <property type="evidence" value="ECO:0007669"/>
    <property type="project" value="InterPro"/>
</dbReference>
<dbReference type="GO" id="GO:0071972">
    <property type="term" value="F:peptidoglycan L,D-transpeptidase activity"/>
    <property type="evidence" value="ECO:0007669"/>
    <property type="project" value="TreeGrafter"/>
</dbReference>
<dbReference type="PROSITE" id="PS51257">
    <property type="entry name" value="PROKAR_LIPOPROTEIN"/>
    <property type="match status" value="1"/>
</dbReference>
<reference evidence="12" key="1">
    <citation type="submission" date="2016-10" db="EMBL/GenBank/DDBJ databases">
        <authorList>
            <person name="Varghese N."/>
            <person name="Submissions S."/>
        </authorList>
    </citation>
    <scope>NUCLEOTIDE SEQUENCE [LARGE SCALE GENOMIC DNA]</scope>
    <source>
        <strain evidence="12">DSM 21620</strain>
    </source>
</reference>
<organism evidence="11 12">
    <name type="scientific">Terribacillus halophilus</name>
    <dbReference type="NCBI Taxonomy" id="361279"/>
    <lineage>
        <taxon>Bacteria</taxon>
        <taxon>Bacillati</taxon>
        <taxon>Bacillota</taxon>
        <taxon>Bacilli</taxon>
        <taxon>Bacillales</taxon>
        <taxon>Bacillaceae</taxon>
        <taxon>Terribacillus</taxon>
    </lineage>
</organism>
<feature type="domain" description="Penicillin-binding protein dimerisation" evidence="9">
    <location>
        <begin position="155"/>
        <end position="321"/>
    </location>
</feature>
<comment type="subcellular location">
    <subcellularLocation>
        <location evidence="1">Membrane</location>
    </subcellularLocation>
</comment>
<evidence type="ECO:0000256" key="1">
    <source>
        <dbReference type="ARBA" id="ARBA00004370"/>
    </source>
</evidence>
<evidence type="ECO:0000313" key="11">
    <source>
        <dbReference type="EMBL" id="SDC46778.1"/>
    </source>
</evidence>
<name>A0A1G6LU07_9BACI</name>
<evidence type="ECO:0000256" key="6">
    <source>
        <dbReference type="ARBA" id="ARBA00034000"/>
    </source>
</evidence>
<comment type="similarity">
    <text evidence="3">Belongs to the transpeptidase family.</text>
</comment>
<feature type="domain" description="NTF2-like N-terminal transpeptidase" evidence="10">
    <location>
        <begin position="26"/>
        <end position="147"/>
    </location>
</feature>
<feature type="chain" id="PRO_5039663583" description="serine-type D-Ala-D-Ala carboxypeptidase" evidence="7">
    <location>
        <begin position="20"/>
        <end position="674"/>
    </location>
</feature>
<comment type="catalytic activity">
    <reaction evidence="6">
        <text>Preferential cleavage: (Ac)2-L-Lys-D-Ala-|-D-Ala. Also transpeptidation of peptidyl-alanyl moieties that are N-acyl substituents of D-alanine.</text>
        <dbReference type="EC" id="3.4.16.4"/>
    </reaction>
</comment>
<dbReference type="SUPFAM" id="SSF56601">
    <property type="entry name" value="beta-lactamase/transpeptidase-like"/>
    <property type="match status" value="1"/>
</dbReference>
<keyword evidence="12" id="KW-1185">Reference proteome</keyword>
<dbReference type="GO" id="GO:0009002">
    <property type="term" value="F:serine-type D-Ala-D-Ala carboxypeptidase activity"/>
    <property type="evidence" value="ECO:0007669"/>
    <property type="project" value="UniProtKB-EC"/>
</dbReference>
<dbReference type="InterPro" id="IPR012338">
    <property type="entry name" value="Beta-lactam/transpept-like"/>
</dbReference>
<protein>
    <recommendedName>
        <fullName evidence="4">serine-type D-Ala-D-Ala carboxypeptidase</fullName>
        <ecNumber evidence="4">3.4.16.4</ecNumber>
    </recommendedName>
</protein>
<dbReference type="EC" id="3.4.16.4" evidence="4"/>
<dbReference type="Gene3D" id="3.90.1310.10">
    <property type="entry name" value="Penicillin-binding protein 2a (Domain 2)"/>
    <property type="match status" value="1"/>
</dbReference>
<dbReference type="Gene3D" id="3.10.450.100">
    <property type="entry name" value="NTF2-like, domain 1"/>
    <property type="match status" value="1"/>
</dbReference>
<dbReference type="InterPro" id="IPR001460">
    <property type="entry name" value="PCN-bd_Tpept"/>
</dbReference>
<dbReference type="Pfam" id="PF00905">
    <property type="entry name" value="Transpeptidase"/>
    <property type="match status" value="1"/>
</dbReference>
<dbReference type="GO" id="GO:0009252">
    <property type="term" value="P:peptidoglycan biosynthetic process"/>
    <property type="evidence" value="ECO:0007669"/>
    <property type="project" value="UniProtKB-UniPathway"/>
</dbReference>
<dbReference type="PANTHER" id="PTHR30627">
    <property type="entry name" value="PEPTIDOGLYCAN D,D-TRANSPEPTIDASE"/>
    <property type="match status" value="1"/>
</dbReference>
<dbReference type="Pfam" id="PF03717">
    <property type="entry name" value="PBP_dimer"/>
    <property type="match status" value="1"/>
</dbReference>
<accession>A0A1G6LU07</accession>
<dbReference type="SUPFAM" id="SSF56519">
    <property type="entry name" value="Penicillin binding protein dimerisation domain"/>
    <property type="match status" value="1"/>
</dbReference>
<feature type="signal peptide" evidence="7">
    <location>
        <begin position="1"/>
        <end position="19"/>
    </location>
</feature>